<dbReference type="Proteomes" id="UP000041770">
    <property type="component" value="Unassembled WGS sequence"/>
</dbReference>
<dbReference type="EMBL" id="CWOW01000011">
    <property type="protein sequence ID" value="CSA74906.1"/>
    <property type="molecule type" value="Genomic_DNA"/>
</dbReference>
<sequence length="129" mass="13513">MSGRPPPLPPTCSATMLTSSPALTLLVKSLVTPAIRPTLPSATLPSMMMPLLNWFLRSSTMPRSALLSAPLSCATSTLTPAICLTWLIRPALSFAASLSFNCWISFSSSLAFAAISDTLASCCACCASR</sequence>
<protein>
    <recommendedName>
        <fullName evidence="1">Ig-like domain-containing protein</fullName>
    </recommendedName>
</protein>
<dbReference type="AlphaFoldDB" id="A0A655Z8W5"/>
<evidence type="ECO:0000259" key="1">
    <source>
        <dbReference type="PROSITE" id="PS50835"/>
    </source>
</evidence>
<accession>A0A655Z8W5</accession>
<name>A0A655Z8W5_VIBCL</name>
<dbReference type="Proteomes" id="UP000044806">
    <property type="component" value="Unassembled WGS sequence"/>
</dbReference>
<evidence type="ECO:0000313" key="5">
    <source>
        <dbReference type="Proteomes" id="UP000044806"/>
    </source>
</evidence>
<proteinExistence type="predicted"/>
<evidence type="ECO:0000313" key="4">
    <source>
        <dbReference type="Proteomes" id="UP000041770"/>
    </source>
</evidence>
<organism evidence="3 4">
    <name type="scientific">Vibrio cholerae</name>
    <dbReference type="NCBI Taxonomy" id="666"/>
    <lineage>
        <taxon>Bacteria</taxon>
        <taxon>Pseudomonadati</taxon>
        <taxon>Pseudomonadota</taxon>
        <taxon>Gammaproteobacteria</taxon>
        <taxon>Vibrionales</taxon>
        <taxon>Vibrionaceae</taxon>
        <taxon>Vibrio</taxon>
    </lineage>
</organism>
<dbReference type="PROSITE" id="PS50835">
    <property type="entry name" value="IG_LIKE"/>
    <property type="match status" value="1"/>
</dbReference>
<evidence type="ECO:0000313" key="2">
    <source>
        <dbReference type="EMBL" id="CSA74906.1"/>
    </source>
</evidence>
<dbReference type="InterPro" id="IPR007110">
    <property type="entry name" value="Ig-like_dom"/>
</dbReference>
<reference evidence="4 5" key="1">
    <citation type="submission" date="2015-07" db="EMBL/GenBank/DDBJ databases">
        <authorList>
            <consortium name="Pathogen Informatics"/>
        </authorList>
    </citation>
    <scope>NUCLEOTIDE SEQUENCE [LARGE SCALE GENOMIC DNA]</scope>
    <source>
        <strain evidence="3 4">A316</strain>
        <strain evidence="2 5">A51</strain>
    </source>
</reference>
<dbReference type="EMBL" id="CWQY01000010">
    <property type="protein sequence ID" value="CSC62783.1"/>
    <property type="molecule type" value="Genomic_DNA"/>
</dbReference>
<feature type="domain" description="Ig-like" evidence="1">
    <location>
        <begin position="45"/>
        <end position="129"/>
    </location>
</feature>
<gene>
    <name evidence="2" type="ORF">ERS013165_02339</name>
    <name evidence="3" type="ORF">ERS013200_01857</name>
</gene>
<evidence type="ECO:0000313" key="3">
    <source>
        <dbReference type="EMBL" id="CSC62783.1"/>
    </source>
</evidence>